<dbReference type="AlphaFoldDB" id="A0A2B4SWT2"/>
<feature type="compositionally biased region" description="Basic and acidic residues" evidence="2">
    <location>
        <begin position="547"/>
        <end position="556"/>
    </location>
</feature>
<dbReference type="EMBL" id="LSMT01000017">
    <property type="protein sequence ID" value="PFX32988.1"/>
    <property type="molecule type" value="Genomic_DNA"/>
</dbReference>
<feature type="compositionally biased region" description="Basic and acidic residues" evidence="2">
    <location>
        <begin position="611"/>
        <end position="646"/>
    </location>
</feature>
<feature type="region of interest" description="Disordered" evidence="2">
    <location>
        <begin position="487"/>
        <end position="509"/>
    </location>
</feature>
<evidence type="ECO:0000259" key="3">
    <source>
        <dbReference type="PROSITE" id="PS50222"/>
    </source>
</evidence>
<feature type="compositionally biased region" description="Low complexity" evidence="2">
    <location>
        <begin position="87"/>
        <end position="101"/>
    </location>
</feature>
<dbReference type="InterPro" id="IPR011992">
    <property type="entry name" value="EF-hand-dom_pair"/>
</dbReference>
<feature type="region of interest" description="Disordered" evidence="2">
    <location>
        <begin position="20"/>
        <end position="115"/>
    </location>
</feature>
<dbReference type="InterPro" id="IPR002048">
    <property type="entry name" value="EF_hand_dom"/>
</dbReference>
<organism evidence="4 5">
    <name type="scientific">Stylophora pistillata</name>
    <name type="common">Smooth cauliflower coral</name>
    <dbReference type="NCBI Taxonomy" id="50429"/>
    <lineage>
        <taxon>Eukaryota</taxon>
        <taxon>Metazoa</taxon>
        <taxon>Cnidaria</taxon>
        <taxon>Anthozoa</taxon>
        <taxon>Hexacorallia</taxon>
        <taxon>Scleractinia</taxon>
        <taxon>Astrocoeniina</taxon>
        <taxon>Pocilloporidae</taxon>
        <taxon>Stylophora</taxon>
    </lineage>
</organism>
<feature type="compositionally biased region" description="Polar residues" evidence="2">
    <location>
        <begin position="102"/>
        <end position="115"/>
    </location>
</feature>
<feature type="region of interest" description="Disordered" evidence="2">
    <location>
        <begin position="543"/>
        <end position="646"/>
    </location>
</feature>
<keyword evidence="5" id="KW-1185">Reference proteome</keyword>
<dbReference type="SMART" id="SM00054">
    <property type="entry name" value="EFh"/>
    <property type="match status" value="1"/>
</dbReference>
<feature type="domain" description="EF-hand" evidence="3">
    <location>
        <begin position="763"/>
        <end position="798"/>
    </location>
</feature>
<feature type="compositionally biased region" description="Polar residues" evidence="2">
    <location>
        <begin position="165"/>
        <end position="176"/>
    </location>
</feature>
<keyword evidence="1" id="KW-0106">Calcium</keyword>
<proteinExistence type="predicted"/>
<feature type="compositionally biased region" description="Basic and acidic residues" evidence="2">
    <location>
        <begin position="586"/>
        <end position="595"/>
    </location>
</feature>
<dbReference type="Proteomes" id="UP000225706">
    <property type="component" value="Unassembled WGS sequence"/>
</dbReference>
<evidence type="ECO:0000313" key="4">
    <source>
        <dbReference type="EMBL" id="PFX32988.1"/>
    </source>
</evidence>
<evidence type="ECO:0000256" key="1">
    <source>
        <dbReference type="ARBA" id="ARBA00022837"/>
    </source>
</evidence>
<feature type="compositionally biased region" description="Low complexity" evidence="2">
    <location>
        <begin position="146"/>
        <end position="162"/>
    </location>
</feature>
<dbReference type="GO" id="GO:0005509">
    <property type="term" value="F:calcium ion binding"/>
    <property type="evidence" value="ECO:0007669"/>
    <property type="project" value="InterPro"/>
</dbReference>
<reference evidence="5" key="1">
    <citation type="journal article" date="2017" name="bioRxiv">
        <title>Comparative analysis of the genomes of Stylophora pistillata and Acropora digitifera provides evidence for extensive differences between species of corals.</title>
        <authorList>
            <person name="Voolstra C.R."/>
            <person name="Li Y."/>
            <person name="Liew Y.J."/>
            <person name="Baumgarten S."/>
            <person name="Zoccola D."/>
            <person name="Flot J.-F."/>
            <person name="Tambutte S."/>
            <person name="Allemand D."/>
            <person name="Aranda M."/>
        </authorList>
    </citation>
    <scope>NUCLEOTIDE SEQUENCE [LARGE SCALE GENOMIC DNA]</scope>
</reference>
<evidence type="ECO:0000256" key="2">
    <source>
        <dbReference type="SAM" id="MobiDB-lite"/>
    </source>
</evidence>
<gene>
    <name evidence="4" type="ORF">AWC38_SpisGene2226</name>
</gene>
<dbReference type="Gene3D" id="1.10.238.10">
    <property type="entry name" value="EF-hand"/>
    <property type="match status" value="1"/>
</dbReference>
<dbReference type="OrthoDB" id="10021598at2759"/>
<feature type="region of interest" description="Disordered" evidence="2">
    <location>
        <begin position="424"/>
        <end position="471"/>
    </location>
</feature>
<dbReference type="PROSITE" id="PS50222">
    <property type="entry name" value="EF_HAND_2"/>
    <property type="match status" value="1"/>
</dbReference>
<comment type="caution">
    <text evidence="4">The sequence shown here is derived from an EMBL/GenBank/DDBJ whole genome shotgun (WGS) entry which is preliminary data.</text>
</comment>
<dbReference type="PANTHER" id="PTHR36696">
    <property type="entry name" value="AGAP012002-PA"/>
    <property type="match status" value="1"/>
</dbReference>
<name>A0A2B4SWT2_STYPI</name>
<feature type="region of interest" description="Disordered" evidence="2">
    <location>
        <begin position="128"/>
        <end position="180"/>
    </location>
</feature>
<evidence type="ECO:0000313" key="5">
    <source>
        <dbReference type="Proteomes" id="UP000225706"/>
    </source>
</evidence>
<feature type="compositionally biased region" description="Polar residues" evidence="2">
    <location>
        <begin position="61"/>
        <end position="86"/>
    </location>
</feature>
<dbReference type="InterPro" id="IPR018247">
    <property type="entry name" value="EF_Hand_1_Ca_BS"/>
</dbReference>
<dbReference type="PROSITE" id="PS00018">
    <property type="entry name" value="EF_HAND_1"/>
    <property type="match status" value="1"/>
</dbReference>
<sequence>MAHNQHLLWTIRGTKASSKDNLDPNIFFSSGNTGRSRQGRPVQRVKSAAPRIGRRHLGIKNDNNVNASPSGSQSSFLHNPSPTPVTSRPLSSRSGRSSYSSMQKNKQEPSASPTSLFLQLHKARCKSAPPRPVHYYLPQKSKAWQSRDGSASPSSRSAPKRAWQNRISSAKSQRSLMSREEVEKRHRGHCKSAPLPYDFSGIEVVTSVPRHGSDIQRLKAFTRPLTCMPDIIRNVLSHNGLKHCCSAYQPRPKSSPSSRQQFWPVARPTVFQRGDVPKYLHFVKPAGFWVRGEGSHPKTCPDDDPSLLNDNQLDFPLNYEDDFDETVLFEEQFIVPASPSEASFTEGRYSTELRDEELQTEQNLDTNPCEGLTEKYLNDKEGEGVKYWPDNQMTHVSTQEQPQADIKTSDADPLEPVAEIIITKLEPDQSPSPENAKEEQTEASTNDECDADIHNDVPEIPQWAAQEDMIQAGDISLDEVREEVVVPEPVDEPAQIEKQPENEVEDEPVAQKLSEVPQKAEEETHKAQKLQVKFSDSLILTSFKSPSPKEEKKEPVVKPILKPSPTFTRKEPKVAPGTQKRTTPLFERKEVEKPPLPKPPPVAPGQSVEAIKTEDEEKKLDEEGKKLDEEGKVGGEREEVSPKQEPEVLPRPEYIRAPGAYRMYDPKDLLEYRLEQKRESRPLKKSLTNSTVPRFLPSTEATEVMTSIRDEHKQRKEGMKPWLQGRLALSKQTSRFELPMDVKLLEEMTPMEYLTKYCIISTRRKALYKHIFQKVDKDRDNQITFKEMNRGLREIHVDSISTEQIKKLIEMVEGNEKSTFSLAQFSAIAAFSERLLLSETQVTEKNNPYSSKEIIEEADFCGLKSKLSGFPVNPNVRKILEVL</sequence>
<dbReference type="STRING" id="50429.A0A2B4SWT2"/>
<dbReference type="PANTHER" id="PTHR36696:SF1">
    <property type="entry name" value="EF-HAND DOMAIN-CONTAINING PROTEIN"/>
    <property type="match status" value="1"/>
</dbReference>
<accession>A0A2B4SWT2</accession>
<feature type="compositionally biased region" description="Polar residues" evidence="2">
    <location>
        <begin position="27"/>
        <end position="36"/>
    </location>
</feature>
<protein>
    <recommendedName>
        <fullName evidence="3">EF-hand domain-containing protein</fullName>
    </recommendedName>
</protein>
<dbReference type="SUPFAM" id="SSF47473">
    <property type="entry name" value="EF-hand"/>
    <property type="match status" value="1"/>
</dbReference>